<accession>A0ABZ0QKJ2</accession>
<sequence>MERVQRPRGTYDVTPLEAPRWQALEARIRDVARRFGFGELRTPVLEARELFQRTVGETTDIVQKEMYVLTPPGSDRQLVLRPEGTAAAVRAYLENGLHNGPQPVKLYYIQPMFRHERPQAGRYRQHVQFGVEVFGAGEATADAEIIALAVTLFAELGLEGLAVHLNSIGCPVCRPRYRQALLEYYRPRAARLCADCRARLESNPLRLLDCKVPEDQPHKAGAPRTVDYLCEACRAHFEALQGALDALGIAYRLDPGLVRGLDYYTRTVFEIRYGGLGAQDTVCGGGRYDGLIELLGGPPTPGVGFGMGLERLLLTLEAVGRLPGTPPALDAYVAVTGAVPRTRALRLVQDLRRAGLGVDMDHVGRSLKAQLRAAGRLGARHVVILGDAEWAAGQAMVRHMASGTQRQVALAELAGFLQAASGAGGAEAAAASPVASRGSSGRGATGDAPPAAAGRRDAAAGTGSGAAEVEGE</sequence>
<evidence type="ECO:0000256" key="1">
    <source>
        <dbReference type="ARBA" id="ARBA00008226"/>
    </source>
</evidence>
<keyword evidence="4 9" id="KW-0547">Nucleotide-binding</keyword>
<dbReference type="InterPro" id="IPR036621">
    <property type="entry name" value="Anticodon-bd_dom_sf"/>
</dbReference>
<protein>
    <recommendedName>
        <fullName evidence="9">Histidine--tRNA ligase</fullName>
        <ecNumber evidence="9">6.1.1.21</ecNumber>
    </recommendedName>
    <alternativeName>
        <fullName evidence="9">Histidyl-tRNA synthetase</fullName>
        <shortName evidence="9">HisRS</shortName>
    </alternativeName>
</protein>
<keyword evidence="3 9" id="KW-0436">Ligase</keyword>
<evidence type="ECO:0000256" key="8">
    <source>
        <dbReference type="ARBA" id="ARBA00047639"/>
    </source>
</evidence>
<dbReference type="EC" id="6.1.1.21" evidence="9"/>
<dbReference type="RefSeq" id="WP_318749931.1">
    <property type="nucleotide sequence ID" value="NZ_CP132508.1"/>
</dbReference>
<feature type="compositionally biased region" description="Low complexity" evidence="10">
    <location>
        <begin position="427"/>
        <end position="439"/>
    </location>
</feature>
<evidence type="ECO:0000256" key="6">
    <source>
        <dbReference type="ARBA" id="ARBA00022917"/>
    </source>
</evidence>
<keyword evidence="6 9" id="KW-0648">Protein biosynthesis</keyword>
<evidence type="ECO:0000256" key="5">
    <source>
        <dbReference type="ARBA" id="ARBA00022840"/>
    </source>
</evidence>
<evidence type="ECO:0000256" key="10">
    <source>
        <dbReference type="SAM" id="MobiDB-lite"/>
    </source>
</evidence>
<dbReference type="Proteomes" id="UP001304683">
    <property type="component" value="Chromosome"/>
</dbReference>
<dbReference type="InterPro" id="IPR004516">
    <property type="entry name" value="HisRS/HisZ"/>
</dbReference>
<dbReference type="CDD" id="cd00773">
    <property type="entry name" value="HisRS-like_core"/>
    <property type="match status" value="1"/>
</dbReference>
<evidence type="ECO:0000256" key="4">
    <source>
        <dbReference type="ARBA" id="ARBA00022741"/>
    </source>
</evidence>
<comment type="subunit">
    <text evidence="9">Homodimer.</text>
</comment>
<evidence type="ECO:0000313" key="13">
    <source>
        <dbReference type="Proteomes" id="UP001304683"/>
    </source>
</evidence>
<evidence type="ECO:0000256" key="2">
    <source>
        <dbReference type="ARBA" id="ARBA00022490"/>
    </source>
</evidence>
<dbReference type="Pfam" id="PF03129">
    <property type="entry name" value="HGTP_anticodon"/>
    <property type="match status" value="1"/>
</dbReference>
<dbReference type="SUPFAM" id="SSF52954">
    <property type="entry name" value="Class II aaRS ABD-related"/>
    <property type="match status" value="1"/>
</dbReference>
<dbReference type="PIRSF" id="PIRSF001549">
    <property type="entry name" value="His-tRNA_synth"/>
    <property type="match status" value="1"/>
</dbReference>
<comment type="similarity">
    <text evidence="1 9">Belongs to the class-II aminoacyl-tRNA synthetase family.</text>
</comment>
<name>A0ABZ0QKJ2_9FIRM</name>
<dbReference type="InterPro" id="IPR045864">
    <property type="entry name" value="aa-tRNA-synth_II/BPL/LPL"/>
</dbReference>
<dbReference type="InterPro" id="IPR015807">
    <property type="entry name" value="His-tRNA-ligase"/>
</dbReference>
<comment type="subcellular location">
    <subcellularLocation>
        <location evidence="9">Cytoplasm</location>
    </subcellularLocation>
</comment>
<evidence type="ECO:0000256" key="3">
    <source>
        <dbReference type="ARBA" id="ARBA00022598"/>
    </source>
</evidence>
<gene>
    <name evidence="9 12" type="primary">hisS</name>
    <name evidence="12" type="ORF">Q5761_06350</name>
</gene>
<keyword evidence="7 9" id="KW-0030">Aminoacyl-tRNA synthetase</keyword>
<proteinExistence type="inferred from homology"/>
<keyword evidence="2 9" id="KW-0963">Cytoplasm</keyword>
<reference evidence="12 13" key="1">
    <citation type="submission" date="2023-08" db="EMBL/GenBank/DDBJ databases">
        <title>Genome sequence of Thermaerobacter compostii strain Ins1, a spore-forming filamentous bacterium isolated from a deep geothermal reservoir.</title>
        <authorList>
            <person name="Bregnard D."/>
            <person name="Gonzalez D."/>
            <person name="Junier P."/>
        </authorList>
    </citation>
    <scope>NUCLEOTIDE SEQUENCE [LARGE SCALE GENOMIC DNA]</scope>
    <source>
        <strain evidence="12 13">Ins1</strain>
    </source>
</reference>
<dbReference type="Pfam" id="PF13393">
    <property type="entry name" value="tRNA-synt_His"/>
    <property type="match status" value="1"/>
</dbReference>
<dbReference type="InterPro" id="IPR041715">
    <property type="entry name" value="HisRS-like_core"/>
</dbReference>
<dbReference type="SUPFAM" id="SSF55681">
    <property type="entry name" value="Class II aaRS and biotin synthetases"/>
    <property type="match status" value="1"/>
</dbReference>
<feature type="domain" description="Aminoacyl-transfer RNA synthetases class-II family profile" evidence="11">
    <location>
        <begin position="1"/>
        <end position="340"/>
    </location>
</feature>
<evidence type="ECO:0000256" key="9">
    <source>
        <dbReference type="HAMAP-Rule" id="MF_00127"/>
    </source>
</evidence>
<dbReference type="InterPro" id="IPR033656">
    <property type="entry name" value="HisRS_anticodon"/>
</dbReference>
<evidence type="ECO:0000313" key="12">
    <source>
        <dbReference type="EMBL" id="WPD18014.1"/>
    </source>
</evidence>
<feature type="region of interest" description="Disordered" evidence="10">
    <location>
        <begin position="427"/>
        <end position="472"/>
    </location>
</feature>
<dbReference type="PANTHER" id="PTHR43707">
    <property type="entry name" value="HISTIDYL-TRNA SYNTHETASE"/>
    <property type="match status" value="1"/>
</dbReference>
<keyword evidence="5 9" id="KW-0067">ATP-binding</keyword>
<dbReference type="NCBIfam" id="TIGR00442">
    <property type="entry name" value="hisS"/>
    <property type="match status" value="1"/>
</dbReference>
<dbReference type="Gene3D" id="3.40.50.800">
    <property type="entry name" value="Anticodon-binding domain"/>
    <property type="match status" value="1"/>
</dbReference>
<evidence type="ECO:0000256" key="7">
    <source>
        <dbReference type="ARBA" id="ARBA00023146"/>
    </source>
</evidence>
<evidence type="ECO:0000259" key="11">
    <source>
        <dbReference type="PROSITE" id="PS50862"/>
    </source>
</evidence>
<dbReference type="GO" id="GO:0004821">
    <property type="term" value="F:histidine-tRNA ligase activity"/>
    <property type="evidence" value="ECO:0007669"/>
    <property type="project" value="UniProtKB-EC"/>
</dbReference>
<dbReference type="CDD" id="cd00859">
    <property type="entry name" value="HisRS_anticodon"/>
    <property type="match status" value="1"/>
</dbReference>
<dbReference type="EMBL" id="CP132508">
    <property type="protein sequence ID" value="WPD18014.1"/>
    <property type="molecule type" value="Genomic_DNA"/>
</dbReference>
<dbReference type="InterPro" id="IPR006195">
    <property type="entry name" value="aa-tRNA-synth_II"/>
</dbReference>
<dbReference type="Gene3D" id="3.30.930.10">
    <property type="entry name" value="Bira Bifunctional Protein, Domain 2"/>
    <property type="match status" value="1"/>
</dbReference>
<keyword evidence="13" id="KW-1185">Reference proteome</keyword>
<dbReference type="PANTHER" id="PTHR43707:SF1">
    <property type="entry name" value="HISTIDINE--TRNA LIGASE, MITOCHONDRIAL-RELATED"/>
    <property type="match status" value="1"/>
</dbReference>
<dbReference type="HAMAP" id="MF_00127">
    <property type="entry name" value="His_tRNA_synth"/>
    <property type="match status" value="1"/>
</dbReference>
<dbReference type="PROSITE" id="PS50862">
    <property type="entry name" value="AA_TRNA_LIGASE_II"/>
    <property type="match status" value="1"/>
</dbReference>
<dbReference type="InterPro" id="IPR004154">
    <property type="entry name" value="Anticodon-bd"/>
</dbReference>
<comment type="catalytic activity">
    <reaction evidence="8 9">
        <text>tRNA(His) + L-histidine + ATP = L-histidyl-tRNA(His) + AMP + diphosphate + H(+)</text>
        <dbReference type="Rhea" id="RHEA:17313"/>
        <dbReference type="Rhea" id="RHEA-COMP:9665"/>
        <dbReference type="Rhea" id="RHEA-COMP:9689"/>
        <dbReference type="ChEBI" id="CHEBI:15378"/>
        <dbReference type="ChEBI" id="CHEBI:30616"/>
        <dbReference type="ChEBI" id="CHEBI:33019"/>
        <dbReference type="ChEBI" id="CHEBI:57595"/>
        <dbReference type="ChEBI" id="CHEBI:78442"/>
        <dbReference type="ChEBI" id="CHEBI:78527"/>
        <dbReference type="ChEBI" id="CHEBI:456215"/>
        <dbReference type="EC" id="6.1.1.21"/>
    </reaction>
</comment>
<feature type="compositionally biased region" description="Low complexity" evidence="10">
    <location>
        <begin position="445"/>
        <end position="472"/>
    </location>
</feature>
<organism evidence="12 13">
    <name type="scientific">Thermaerobacter composti</name>
    <dbReference type="NCBI Taxonomy" id="554949"/>
    <lineage>
        <taxon>Bacteria</taxon>
        <taxon>Bacillati</taxon>
        <taxon>Bacillota</taxon>
        <taxon>Clostridia</taxon>
        <taxon>Eubacteriales</taxon>
        <taxon>Clostridiales Family XVII. Incertae Sedis</taxon>
        <taxon>Thermaerobacter</taxon>
    </lineage>
</organism>